<dbReference type="PROSITE" id="PS51900">
    <property type="entry name" value="CB"/>
    <property type="match status" value="1"/>
</dbReference>
<evidence type="ECO:0000256" key="2">
    <source>
        <dbReference type="ARBA" id="ARBA00022908"/>
    </source>
</evidence>
<dbReference type="CDD" id="cd01184">
    <property type="entry name" value="INT_C_like_1"/>
    <property type="match status" value="1"/>
</dbReference>
<dbReference type="InterPro" id="IPR044068">
    <property type="entry name" value="CB"/>
</dbReference>
<feature type="domain" description="Tyr recombinase" evidence="6">
    <location>
        <begin position="229"/>
        <end position="429"/>
    </location>
</feature>
<evidence type="ECO:0000256" key="4">
    <source>
        <dbReference type="ARBA" id="ARBA00023172"/>
    </source>
</evidence>
<keyword evidence="2" id="KW-0229">DNA integration</keyword>
<evidence type="ECO:0000259" key="6">
    <source>
        <dbReference type="PROSITE" id="PS51898"/>
    </source>
</evidence>
<dbReference type="EMBL" id="JAUSSK010000001">
    <property type="protein sequence ID" value="MDQ0008442.1"/>
    <property type="molecule type" value="Genomic_DNA"/>
</dbReference>
<protein>
    <submittedName>
        <fullName evidence="8">Integrase</fullName>
    </submittedName>
</protein>
<comment type="caution">
    <text evidence="8">The sequence shown here is derived from an EMBL/GenBank/DDBJ whole genome shotgun (WGS) entry which is preliminary data.</text>
</comment>
<keyword evidence="3 5" id="KW-0238">DNA-binding</keyword>
<evidence type="ECO:0000256" key="1">
    <source>
        <dbReference type="ARBA" id="ARBA00008857"/>
    </source>
</evidence>
<dbReference type="SUPFAM" id="SSF56349">
    <property type="entry name" value="DNA breaking-rejoining enzymes"/>
    <property type="match status" value="1"/>
</dbReference>
<dbReference type="PROSITE" id="PS51898">
    <property type="entry name" value="TYR_RECOMBINASE"/>
    <property type="match status" value="1"/>
</dbReference>
<organism evidence="8 9">
    <name type="scientific">Luteibacter jiangsuensis</name>
    <dbReference type="NCBI Taxonomy" id="637577"/>
    <lineage>
        <taxon>Bacteria</taxon>
        <taxon>Pseudomonadati</taxon>
        <taxon>Pseudomonadota</taxon>
        <taxon>Gammaproteobacteria</taxon>
        <taxon>Lysobacterales</taxon>
        <taxon>Rhodanobacteraceae</taxon>
        <taxon>Luteibacter</taxon>
    </lineage>
</organism>
<evidence type="ECO:0000256" key="3">
    <source>
        <dbReference type="ARBA" id="ARBA00023125"/>
    </source>
</evidence>
<name>A0ABT9SWU6_9GAMM</name>
<feature type="domain" description="Core-binding (CB)" evidence="7">
    <location>
        <begin position="122"/>
        <end position="205"/>
    </location>
</feature>
<comment type="similarity">
    <text evidence="1">Belongs to the 'phage' integrase family.</text>
</comment>
<gene>
    <name evidence="8" type="ORF">J2T07_000601</name>
</gene>
<proteinExistence type="inferred from homology"/>
<dbReference type="PANTHER" id="PTHR30349">
    <property type="entry name" value="PHAGE INTEGRASE-RELATED"/>
    <property type="match status" value="1"/>
</dbReference>
<evidence type="ECO:0000313" key="8">
    <source>
        <dbReference type="EMBL" id="MDQ0008442.1"/>
    </source>
</evidence>
<dbReference type="InterPro" id="IPR010998">
    <property type="entry name" value="Integrase_recombinase_N"/>
</dbReference>
<evidence type="ECO:0000259" key="7">
    <source>
        <dbReference type="PROSITE" id="PS51900"/>
    </source>
</evidence>
<reference evidence="8 9" key="1">
    <citation type="submission" date="2023-07" db="EMBL/GenBank/DDBJ databases">
        <title>Sorghum-associated microbial communities from plants grown in Nebraska, USA.</title>
        <authorList>
            <person name="Schachtman D."/>
        </authorList>
    </citation>
    <scope>NUCLEOTIDE SEQUENCE [LARGE SCALE GENOMIC DNA]</scope>
    <source>
        <strain evidence="8 9">CC60</strain>
    </source>
</reference>
<accession>A0ABT9SWU6</accession>
<dbReference type="InterPro" id="IPR011010">
    <property type="entry name" value="DNA_brk_join_enz"/>
</dbReference>
<keyword evidence="9" id="KW-1185">Reference proteome</keyword>
<sequence>MKRSLGTRSARLAQAQAYVMSARVAATFDEARRLIGMNEPVPDNPFGFPLDDPRNPLHSPNWRVEKTREGFKLATDGDSAKEHAQAIEVLKTLLAAGTAPVVSSGDASAGVDVTGSPSKPGISVGEAARKYLLTLDSALLPDKTRSQKKAAVNGFAQWRGLNHPLAQCSRTDVAEWVQSLRASELATPTIANKASYLKACFAWLQGAGHYPMGDNPAAGQVKFGVREKRLRRKLGFEAFSDEHLRVIFSSESLAKLKEPVRWGAWLGLYSGARVSEIGQLRLEDFCEEDDVPCFRITARGVGQSLKTDASERVVPIHPELVRLGLLTYVEALRRAGKDRLFPRAKVGSVNGSGNFLSAAFGRHLTALGVKPKVGKLGFHSLRKTVVQTLQTAGVASEVRAQLVGHLLDDEHHATYSRRFTPRELLDAIGPALSYSLADKRS</sequence>
<dbReference type="Proteomes" id="UP001237737">
    <property type="component" value="Unassembled WGS sequence"/>
</dbReference>
<keyword evidence="4" id="KW-0233">DNA recombination</keyword>
<dbReference type="Gene3D" id="1.10.150.130">
    <property type="match status" value="1"/>
</dbReference>
<evidence type="ECO:0000313" key="9">
    <source>
        <dbReference type="Proteomes" id="UP001237737"/>
    </source>
</evidence>
<dbReference type="PANTHER" id="PTHR30349:SF41">
    <property type="entry name" value="INTEGRASE_RECOMBINASE PROTEIN MJ0367-RELATED"/>
    <property type="match status" value="1"/>
</dbReference>
<dbReference type="InterPro" id="IPR050090">
    <property type="entry name" value="Tyrosine_recombinase_XerCD"/>
</dbReference>
<dbReference type="Gene3D" id="1.10.443.10">
    <property type="entry name" value="Intergrase catalytic core"/>
    <property type="match status" value="1"/>
</dbReference>
<evidence type="ECO:0000256" key="5">
    <source>
        <dbReference type="PROSITE-ProRule" id="PRU01248"/>
    </source>
</evidence>
<dbReference type="InterPro" id="IPR013762">
    <property type="entry name" value="Integrase-like_cat_sf"/>
</dbReference>
<dbReference type="InterPro" id="IPR002104">
    <property type="entry name" value="Integrase_catalytic"/>
</dbReference>